<dbReference type="Pfam" id="PF00892">
    <property type="entry name" value="EamA"/>
    <property type="match status" value="1"/>
</dbReference>
<dbReference type="Proteomes" id="UP000018817">
    <property type="component" value="Unassembled WGS sequence"/>
</dbReference>
<evidence type="ECO:0000256" key="3">
    <source>
        <dbReference type="ARBA" id="ARBA00022989"/>
    </source>
</evidence>
<keyword evidence="3 5" id="KW-1133">Transmembrane helix</keyword>
<keyword evidence="2 5" id="KW-0812">Transmembrane</keyword>
<feature type="transmembrane region" description="Helical" evidence="5">
    <location>
        <begin position="12"/>
        <end position="36"/>
    </location>
</feature>
<evidence type="ECO:0000256" key="4">
    <source>
        <dbReference type="ARBA" id="ARBA00023136"/>
    </source>
</evidence>
<accession>W2QI77</accession>
<comment type="subcellular location">
    <subcellularLocation>
        <location evidence="1">Membrane</location>
        <topology evidence="1">Multi-pass membrane protein</topology>
    </subcellularLocation>
</comment>
<feature type="transmembrane region" description="Helical" evidence="5">
    <location>
        <begin position="223"/>
        <end position="249"/>
    </location>
</feature>
<name>W2QI77_PHYN3</name>
<dbReference type="RefSeq" id="XP_008902614.1">
    <property type="nucleotide sequence ID" value="XM_008904366.1"/>
</dbReference>
<feature type="transmembrane region" description="Helical" evidence="5">
    <location>
        <begin position="184"/>
        <end position="203"/>
    </location>
</feature>
<dbReference type="SUPFAM" id="SSF103481">
    <property type="entry name" value="Multidrug resistance efflux transporter EmrE"/>
    <property type="match status" value="1"/>
</dbReference>
<feature type="transmembrane region" description="Helical" evidence="5">
    <location>
        <begin position="402"/>
        <end position="424"/>
    </location>
</feature>
<feature type="transmembrane region" description="Helical" evidence="5">
    <location>
        <begin position="430"/>
        <end position="449"/>
    </location>
</feature>
<proteinExistence type="predicted"/>
<dbReference type="PANTHER" id="PTHR11132">
    <property type="entry name" value="SOLUTE CARRIER FAMILY 35"/>
    <property type="match status" value="1"/>
</dbReference>
<dbReference type="AlphaFoldDB" id="W2QI77"/>
<dbReference type="InterPro" id="IPR050186">
    <property type="entry name" value="TPT_transporter"/>
</dbReference>
<feature type="transmembrane region" description="Helical" evidence="5">
    <location>
        <begin position="375"/>
        <end position="395"/>
    </location>
</feature>
<organism evidence="7 8">
    <name type="scientific">Phytophthora nicotianae (strain INRA-310)</name>
    <name type="common">Phytophthora parasitica</name>
    <dbReference type="NCBI Taxonomy" id="761204"/>
    <lineage>
        <taxon>Eukaryota</taxon>
        <taxon>Sar</taxon>
        <taxon>Stramenopiles</taxon>
        <taxon>Oomycota</taxon>
        <taxon>Peronosporomycetes</taxon>
        <taxon>Peronosporales</taxon>
        <taxon>Peronosporaceae</taxon>
        <taxon>Phytophthora</taxon>
    </lineage>
</organism>
<reference evidence="8" key="1">
    <citation type="submission" date="2011-12" db="EMBL/GenBank/DDBJ databases">
        <authorList>
            <consortium name="The Broad Institute Genome Sequencing Platform"/>
            <person name="Russ C."/>
            <person name="Tyler B."/>
            <person name="Panabieres F."/>
            <person name="Shan W."/>
            <person name="Tripathy S."/>
            <person name="Grunwald N."/>
            <person name="Machado M."/>
            <person name="Young S.K."/>
            <person name="Zeng Q."/>
            <person name="Gargeya S."/>
            <person name="Fitzgerald M."/>
            <person name="Haas B."/>
            <person name="Abouelleil A."/>
            <person name="Alvarado L."/>
            <person name="Arachchi H.M."/>
            <person name="Berlin A."/>
            <person name="Chapman S.B."/>
            <person name="Gearin G."/>
            <person name="Goldberg J."/>
            <person name="Griggs A."/>
            <person name="Gujja S."/>
            <person name="Hansen M."/>
            <person name="Heiman D."/>
            <person name="Howarth C."/>
            <person name="Larimer J."/>
            <person name="Lui A."/>
            <person name="MacDonald P.J.P."/>
            <person name="McCowen C."/>
            <person name="Montmayeur A."/>
            <person name="Murphy C."/>
            <person name="Neiman D."/>
            <person name="Pearson M."/>
            <person name="Priest M."/>
            <person name="Roberts A."/>
            <person name="Saif S."/>
            <person name="Shea T."/>
            <person name="Sisk P."/>
            <person name="Stolte C."/>
            <person name="Sykes S."/>
            <person name="Wortman J."/>
            <person name="Nusbaum C."/>
            <person name="Birren B."/>
        </authorList>
    </citation>
    <scope>NUCLEOTIDE SEQUENCE [LARGE SCALE GENOMIC DNA]</scope>
    <source>
        <strain evidence="8">INRA-310</strain>
    </source>
</reference>
<feature type="transmembrane region" description="Helical" evidence="5">
    <location>
        <begin position="335"/>
        <end position="355"/>
    </location>
</feature>
<dbReference type="GO" id="GO:0016020">
    <property type="term" value="C:membrane"/>
    <property type="evidence" value="ECO:0007669"/>
    <property type="project" value="UniProtKB-SubCell"/>
</dbReference>
<feature type="transmembrane region" description="Helical" evidence="5">
    <location>
        <begin position="85"/>
        <end position="105"/>
    </location>
</feature>
<reference evidence="7 8" key="2">
    <citation type="submission" date="2013-11" db="EMBL/GenBank/DDBJ databases">
        <title>The Genome Sequence of Phytophthora parasitica INRA-310.</title>
        <authorList>
            <consortium name="The Broad Institute Genomics Platform"/>
            <person name="Russ C."/>
            <person name="Tyler B."/>
            <person name="Panabieres F."/>
            <person name="Shan W."/>
            <person name="Tripathy S."/>
            <person name="Grunwald N."/>
            <person name="Machado M."/>
            <person name="Johnson C.S."/>
            <person name="Arredondo F."/>
            <person name="Hong C."/>
            <person name="Coffey M."/>
            <person name="Young S.K."/>
            <person name="Zeng Q."/>
            <person name="Gargeya S."/>
            <person name="Fitzgerald M."/>
            <person name="Abouelleil A."/>
            <person name="Alvarado L."/>
            <person name="Chapman S.B."/>
            <person name="Gainer-Dewar J."/>
            <person name="Goldberg J."/>
            <person name="Griggs A."/>
            <person name="Gujja S."/>
            <person name="Hansen M."/>
            <person name="Howarth C."/>
            <person name="Imamovic A."/>
            <person name="Ireland A."/>
            <person name="Larimer J."/>
            <person name="McCowan C."/>
            <person name="Murphy C."/>
            <person name="Pearson M."/>
            <person name="Poon T.W."/>
            <person name="Priest M."/>
            <person name="Roberts A."/>
            <person name="Saif S."/>
            <person name="Shea T."/>
            <person name="Sykes S."/>
            <person name="Wortman J."/>
            <person name="Nusbaum C."/>
            <person name="Birren B."/>
        </authorList>
    </citation>
    <scope>NUCLEOTIDE SEQUENCE [LARGE SCALE GENOMIC DNA]</scope>
    <source>
        <strain evidence="7 8">INRA-310</strain>
    </source>
</reference>
<dbReference type="InterPro" id="IPR000620">
    <property type="entry name" value="EamA_dom"/>
</dbReference>
<evidence type="ECO:0000259" key="6">
    <source>
        <dbReference type="Pfam" id="PF00892"/>
    </source>
</evidence>
<dbReference type="OrthoDB" id="417037at2759"/>
<evidence type="ECO:0000313" key="8">
    <source>
        <dbReference type="Proteomes" id="UP000018817"/>
    </source>
</evidence>
<evidence type="ECO:0000313" key="7">
    <source>
        <dbReference type="EMBL" id="ETN12591.1"/>
    </source>
</evidence>
<dbReference type="InterPro" id="IPR037185">
    <property type="entry name" value="EmrE-like"/>
</dbReference>
<dbReference type="VEuPathDB" id="FungiDB:PPTG_22509"/>
<keyword evidence="4 5" id="KW-0472">Membrane</keyword>
<gene>
    <name evidence="7" type="ORF">PPTG_22509</name>
</gene>
<sequence length="474" mass="51487">MPPAKGPAAGSLVLSIVSCIVYSVMSNVMVLTNRYLLGKKYYGFDEKFFVVAVQAGVAVLVLELAKMQKLISYDPYDSAVARKWAPVTFFFVAMLYTGMQATAGLPIHIVTVFKNVTNIIIVFGEWRFFGERVGGLVLVTKGPAAGSLVLSIVSCIVYSVMSNVMVLTNRYLLGKKYYGFDEKFFVVAVQAGVAVLVLELAKMQKLISYDPYDSAVARKWAPVTFFFVAMLYTGMQATAGLPIHIVTVFKNVTNIIIVFGEWRFFGERVGGLVLVSLGVMLMGAVMSSYSDVGGKATPSTISGYFWMFLNCAATAGYVLYMRYATSRSSLKISKFGMAFYNNLISLPLLAPPLVLNGEAFTVWSNPLLGNFNFTMLLFISGVLGVGLNLASFWCVSVTSATTYATVGGLNKIPTTFIGVLLLGEPLKPDTAIYVTFGMVGGILYGYAKFKEGEAAKKRKAAQEALPQTTHDSKA</sequence>
<evidence type="ECO:0000256" key="5">
    <source>
        <dbReference type="SAM" id="Phobius"/>
    </source>
</evidence>
<dbReference type="GeneID" id="20191108"/>
<dbReference type="PROSITE" id="PS51257">
    <property type="entry name" value="PROKAR_LIPOPROTEIN"/>
    <property type="match status" value="1"/>
</dbReference>
<dbReference type="OMA" id="KLIRVWI"/>
<evidence type="ECO:0000256" key="1">
    <source>
        <dbReference type="ARBA" id="ARBA00004141"/>
    </source>
</evidence>
<feature type="domain" description="EamA" evidence="6">
    <location>
        <begin position="302"/>
        <end position="443"/>
    </location>
</feature>
<feature type="transmembrane region" description="Helical" evidence="5">
    <location>
        <begin position="149"/>
        <end position="172"/>
    </location>
</feature>
<feature type="transmembrane region" description="Helical" evidence="5">
    <location>
        <begin position="269"/>
        <end position="289"/>
    </location>
</feature>
<protein>
    <recommendedName>
        <fullName evidence="6">EamA domain-containing protein</fullName>
    </recommendedName>
</protein>
<feature type="transmembrane region" description="Helical" evidence="5">
    <location>
        <begin position="301"/>
        <end position="323"/>
    </location>
</feature>
<evidence type="ECO:0000256" key="2">
    <source>
        <dbReference type="ARBA" id="ARBA00022692"/>
    </source>
</evidence>
<dbReference type="EMBL" id="KI669577">
    <property type="protein sequence ID" value="ETN12591.1"/>
    <property type="molecule type" value="Genomic_DNA"/>
</dbReference>